<keyword evidence="1" id="KW-1133">Transmembrane helix</keyword>
<name>A0A8H2VR00_9HELO</name>
<accession>A0A8H2VR00</accession>
<dbReference type="SUPFAM" id="SSF101690">
    <property type="entry name" value="PAZ domain"/>
    <property type="match status" value="1"/>
</dbReference>
<organism evidence="2 3">
    <name type="scientific">Sclerotinia trifoliorum</name>
    <dbReference type="NCBI Taxonomy" id="28548"/>
    <lineage>
        <taxon>Eukaryota</taxon>
        <taxon>Fungi</taxon>
        <taxon>Dikarya</taxon>
        <taxon>Ascomycota</taxon>
        <taxon>Pezizomycotina</taxon>
        <taxon>Leotiomycetes</taxon>
        <taxon>Helotiales</taxon>
        <taxon>Sclerotiniaceae</taxon>
        <taxon>Sclerotinia</taxon>
    </lineage>
</organism>
<proteinExistence type="predicted"/>
<keyword evidence="3" id="KW-1185">Reference proteome</keyword>
<dbReference type="OrthoDB" id="10252740at2759"/>
<comment type="caution">
    <text evidence="2">The sequence shown here is derived from an EMBL/GenBank/DDBJ whole genome shotgun (WGS) entry which is preliminary data.</text>
</comment>
<gene>
    <name evidence="2" type="ORF">SCLTRI_LOCUS2567</name>
</gene>
<evidence type="ECO:0000313" key="2">
    <source>
        <dbReference type="EMBL" id="CAD6442775.1"/>
    </source>
</evidence>
<feature type="transmembrane region" description="Helical" evidence="1">
    <location>
        <begin position="353"/>
        <end position="375"/>
    </location>
</feature>
<keyword evidence="1" id="KW-0472">Membrane</keyword>
<reference evidence="2" key="1">
    <citation type="submission" date="2020-10" db="EMBL/GenBank/DDBJ databases">
        <authorList>
            <person name="Kusch S."/>
        </authorList>
    </citation>
    <scope>NUCLEOTIDE SEQUENCE</scope>
    <source>
        <strain evidence="2">SwB9</strain>
    </source>
</reference>
<dbReference type="EMBL" id="CAJHIA010000009">
    <property type="protein sequence ID" value="CAD6442775.1"/>
    <property type="molecule type" value="Genomic_DNA"/>
</dbReference>
<dbReference type="AlphaFoldDB" id="A0A8H2VR00"/>
<sequence length="426" mass="47513">MINALSSIQLGAKFVAPANTEKEIEADKWASGFQKLVYRKATSTNVQHVAVQANYFEVNFASSLDLRSYRTQLDQINSKDIVKRGLRRALIKALLEQHSPSGIWVPATGEPTFFTRTGFFTSMWPAVGRWRTKIPPNVDHDDLIDLRVTFNGVNPKIRVIRGVGARDAGLTTFMPTDAKGVSGMSTSVYNYMSNKYPILRFDPQSCCLNLGAVGDQSKFGFSVQHQFLEAIPRYLHQPTLAFKDADLNLSGQSKNKSSCMLKSKDRIFKFVITGTKISRLHIIRLDHNHNAPAEKVAKFARDLKSKIAGYGITFEKYATISDAVFSENRGQVSTHLTAALTNLIRRNDNKRPILLLIVCFGFFLFGFASLVSGSLPSFIVRIRMSGECCCCVVQEMSRGVDLLGSEFRFEPFLQIAVRLDGITVDS</sequence>
<dbReference type="Gene3D" id="3.40.50.2300">
    <property type="match status" value="1"/>
</dbReference>
<evidence type="ECO:0000313" key="3">
    <source>
        <dbReference type="Proteomes" id="UP000624404"/>
    </source>
</evidence>
<evidence type="ECO:0000256" key="1">
    <source>
        <dbReference type="SAM" id="Phobius"/>
    </source>
</evidence>
<dbReference type="InterPro" id="IPR036085">
    <property type="entry name" value="PAZ_dom_sf"/>
</dbReference>
<dbReference type="Proteomes" id="UP000624404">
    <property type="component" value="Unassembled WGS sequence"/>
</dbReference>
<protein>
    <submittedName>
        <fullName evidence="2">0beed004-6ed9-4dcd-acc1-621e9f5f14a1</fullName>
    </submittedName>
</protein>
<keyword evidence="1" id="KW-0812">Transmembrane</keyword>